<reference evidence="3 4" key="1">
    <citation type="submission" date="2023-07" db="EMBL/GenBank/DDBJ databases">
        <title>Genomic Encyclopedia of Type Strains, Phase IV (KMG-IV): sequencing the most valuable type-strain genomes for metagenomic binning, comparative biology and taxonomic classification.</title>
        <authorList>
            <person name="Goeker M."/>
        </authorList>
    </citation>
    <scope>NUCLEOTIDE SEQUENCE [LARGE SCALE GENOMIC DNA]</scope>
    <source>
        <strain evidence="3 4">DSM 4006</strain>
    </source>
</reference>
<dbReference type="PANTHER" id="PTHR19136:SF81">
    <property type="entry name" value="MOLYBDENUM COFACTOR GUANYLYLTRANSFERASE"/>
    <property type="match status" value="1"/>
</dbReference>
<dbReference type="RefSeq" id="WP_274456814.1">
    <property type="nucleotide sequence ID" value="NZ_CP067097.1"/>
</dbReference>
<dbReference type="Gene3D" id="3.90.550.10">
    <property type="entry name" value="Spore Coat Polysaccharide Biosynthesis Protein SpsA, Chain A"/>
    <property type="match status" value="1"/>
</dbReference>
<dbReference type="InterPro" id="IPR025877">
    <property type="entry name" value="MobA-like_NTP_Trfase"/>
</dbReference>
<keyword evidence="1 3" id="KW-0808">Transferase</keyword>
<comment type="caution">
    <text evidence="3">The sequence shown here is derived from an EMBL/GenBank/DDBJ whole genome shotgun (WGS) entry which is preliminary data.</text>
</comment>
<evidence type="ECO:0000313" key="4">
    <source>
        <dbReference type="Proteomes" id="UP001232973"/>
    </source>
</evidence>
<dbReference type="PANTHER" id="PTHR19136">
    <property type="entry name" value="MOLYBDENUM COFACTOR GUANYLYLTRANSFERASE"/>
    <property type="match status" value="1"/>
</dbReference>
<dbReference type="GO" id="GO:0061603">
    <property type="term" value="F:molybdenum cofactor guanylyltransferase activity"/>
    <property type="evidence" value="ECO:0007669"/>
    <property type="project" value="UniProtKB-EC"/>
</dbReference>
<accession>A0ABT9XIM4</accession>
<keyword evidence="3" id="KW-0548">Nucleotidyltransferase</keyword>
<dbReference type="EC" id="2.7.7.77" evidence="3"/>
<dbReference type="Proteomes" id="UP001232973">
    <property type="component" value="Unassembled WGS sequence"/>
</dbReference>
<organism evidence="3 4">
    <name type="scientific">Alicyclobacillus cycloheptanicus</name>
    <dbReference type="NCBI Taxonomy" id="1457"/>
    <lineage>
        <taxon>Bacteria</taxon>
        <taxon>Bacillati</taxon>
        <taxon>Bacillota</taxon>
        <taxon>Bacilli</taxon>
        <taxon>Bacillales</taxon>
        <taxon>Alicyclobacillaceae</taxon>
        <taxon>Alicyclobacillus</taxon>
    </lineage>
</organism>
<sequence length="252" mass="26535">MPSVALVLAGGASRRMGQDKLQLPWCRSSDKPIARRVVEVAETVADEVWVIAAQEAGSWVADLASPAQAAAASGRRVRVVRDAVAYQGPLQALGRAWPRPQDLGGGAEDAVVFVIAADLPGLQPAVLEACRQALLAADTEASPDGMASPNASGAADAACVVRDGRLQPLLGCYRLGVGCVLRQAAQAGEFRILPVLETLAVLRIDADAQGWPVWWTKPVHTPGDYQAWLAWVEAEGCGPTTTDSALNQNLDR</sequence>
<dbReference type="EMBL" id="JAUSTP010000014">
    <property type="protein sequence ID" value="MDQ0190052.1"/>
    <property type="molecule type" value="Genomic_DNA"/>
</dbReference>
<evidence type="ECO:0000313" key="3">
    <source>
        <dbReference type="EMBL" id="MDQ0190052.1"/>
    </source>
</evidence>
<evidence type="ECO:0000259" key="2">
    <source>
        <dbReference type="Pfam" id="PF12804"/>
    </source>
</evidence>
<protein>
    <submittedName>
        <fullName evidence="3">Molybdopterin-guanine dinucleotide biosynthesis protein A</fullName>
        <ecNumber evidence="3">2.7.7.77</ecNumber>
    </submittedName>
</protein>
<dbReference type="SUPFAM" id="SSF53448">
    <property type="entry name" value="Nucleotide-diphospho-sugar transferases"/>
    <property type="match status" value="1"/>
</dbReference>
<evidence type="ECO:0000256" key="1">
    <source>
        <dbReference type="ARBA" id="ARBA00022679"/>
    </source>
</evidence>
<keyword evidence="4" id="KW-1185">Reference proteome</keyword>
<feature type="domain" description="MobA-like NTP transferase" evidence="2">
    <location>
        <begin position="5"/>
        <end position="189"/>
    </location>
</feature>
<name>A0ABT9XIM4_9BACL</name>
<dbReference type="InterPro" id="IPR029044">
    <property type="entry name" value="Nucleotide-diphossugar_trans"/>
</dbReference>
<dbReference type="Pfam" id="PF12804">
    <property type="entry name" value="NTP_transf_3"/>
    <property type="match status" value="1"/>
</dbReference>
<gene>
    <name evidence="3" type="ORF">J2S03_001915</name>
</gene>
<proteinExistence type="predicted"/>